<dbReference type="EMBL" id="JADBEM010000001">
    <property type="protein sequence ID" value="MBE1612545.1"/>
    <property type="molecule type" value="Genomic_DNA"/>
</dbReference>
<dbReference type="RefSeq" id="WP_202896883.1">
    <property type="nucleotide sequence ID" value="NZ_BAABJL010000194.1"/>
</dbReference>
<name>A0A927N4J3_9ACTN</name>
<accession>A0A927N4J3</accession>
<comment type="caution">
    <text evidence="1">The sequence shown here is derived from an EMBL/GenBank/DDBJ whole genome shotgun (WGS) entry which is preliminary data.</text>
</comment>
<gene>
    <name evidence="1" type="ORF">HEB94_009393</name>
</gene>
<keyword evidence="2" id="KW-1185">Reference proteome</keyword>
<evidence type="ECO:0000313" key="2">
    <source>
        <dbReference type="Proteomes" id="UP000638648"/>
    </source>
</evidence>
<evidence type="ECO:0000313" key="1">
    <source>
        <dbReference type="EMBL" id="MBE1612545.1"/>
    </source>
</evidence>
<sequence>MPEGIDHQVSHERRLGVFAELDGRHGARPDRVALLELAAAYHDRRTTLLGLDDLGGQLTKVYAIEAPGRTVTLDTWEHALHLATDQLCQDLDMGSLGLGCVILHAGGDGDYVLVHSWVEGYMSRLAIFTGPVRTPTSLRPAAVGLAPCVWEAAVLAHERDAYVRHVLAGSGPLDQRLRAWSSDAFAVSPSDN</sequence>
<dbReference type="Proteomes" id="UP000638648">
    <property type="component" value="Unassembled WGS sequence"/>
</dbReference>
<dbReference type="AlphaFoldDB" id="A0A927N4J3"/>
<reference evidence="1" key="1">
    <citation type="submission" date="2020-10" db="EMBL/GenBank/DDBJ databases">
        <title>Sequencing the genomes of 1000 actinobacteria strains.</title>
        <authorList>
            <person name="Klenk H.-P."/>
        </authorList>
    </citation>
    <scope>NUCLEOTIDE SEQUENCE</scope>
    <source>
        <strain evidence="1">DSM 45354</strain>
    </source>
</reference>
<protein>
    <submittedName>
        <fullName evidence="1">Uncharacterized protein</fullName>
    </submittedName>
</protein>
<organism evidence="1 2">
    <name type="scientific">Actinopolymorpha pittospori</name>
    <dbReference type="NCBI Taxonomy" id="648752"/>
    <lineage>
        <taxon>Bacteria</taxon>
        <taxon>Bacillati</taxon>
        <taxon>Actinomycetota</taxon>
        <taxon>Actinomycetes</taxon>
        <taxon>Propionibacteriales</taxon>
        <taxon>Actinopolymorphaceae</taxon>
        <taxon>Actinopolymorpha</taxon>
    </lineage>
</organism>
<proteinExistence type="predicted"/>